<gene>
    <name evidence="2" type="ORF">SAMN02982989_1105</name>
</gene>
<dbReference type="EMBL" id="FXAF01000008">
    <property type="protein sequence ID" value="SMF60708.1"/>
    <property type="molecule type" value="Genomic_DNA"/>
</dbReference>
<accession>A0A1X7FXU3</accession>
<dbReference type="AlphaFoldDB" id="A0A1X7FXU3"/>
<reference evidence="3" key="1">
    <citation type="submission" date="2017-04" db="EMBL/GenBank/DDBJ databases">
        <authorList>
            <person name="Varghese N."/>
            <person name="Submissions S."/>
        </authorList>
    </citation>
    <scope>NUCLEOTIDE SEQUENCE [LARGE SCALE GENOMIC DNA]</scope>
    <source>
        <strain evidence="3">B4P</strain>
    </source>
</reference>
<protein>
    <submittedName>
        <fullName evidence="2">Uncharacterized protein</fullName>
    </submittedName>
</protein>
<dbReference type="STRING" id="464029.SAMN02982989_1105"/>
<name>A0A1X7FXU3_9HYPH</name>
<evidence type="ECO:0000313" key="3">
    <source>
        <dbReference type="Proteomes" id="UP000192903"/>
    </source>
</evidence>
<keyword evidence="3" id="KW-1185">Reference proteome</keyword>
<evidence type="ECO:0000256" key="1">
    <source>
        <dbReference type="SAM" id="MobiDB-lite"/>
    </source>
</evidence>
<proteinExistence type="predicted"/>
<organism evidence="2 3">
    <name type="scientific">Xaviernesmea oryzae</name>
    <dbReference type="NCBI Taxonomy" id="464029"/>
    <lineage>
        <taxon>Bacteria</taxon>
        <taxon>Pseudomonadati</taxon>
        <taxon>Pseudomonadota</taxon>
        <taxon>Alphaproteobacteria</taxon>
        <taxon>Hyphomicrobiales</taxon>
        <taxon>Rhizobiaceae</taxon>
        <taxon>Rhizobium/Agrobacterium group</taxon>
        <taxon>Xaviernesmea</taxon>
    </lineage>
</organism>
<feature type="region of interest" description="Disordered" evidence="1">
    <location>
        <begin position="238"/>
        <end position="268"/>
    </location>
</feature>
<dbReference type="Proteomes" id="UP000192903">
    <property type="component" value="Unassembled WGS sequence"/>
</dbReference>
<sequence length="268" mass="29877">MPRDPEEIEMHELEHALRGLTLLGDDTYLGMQAMNIAVVDKFIMPIETDARSWRARDEGIDMAGAMFLNAQSQMWLFSVYELLRTWRERAKNVQKWAANGGLDMKISALEADKGFHHLNRTAFAKVLRRIKTDAASLQAIKDDLARTHVLFGELEFLRVALARHEVSGRPKLMAYAPGYARIDMWTGSMSYELSIGHIVLGEVTRRSIADGLRALTTDRTVPTPESLADFDAFMKLSPEAHPFDPPTENSPKDCIGLGEGSPTASSSS</sequence>
<evidence type="ECO:0000313" key="2">
    <source>
        <dbReference type="EMBL" id="SMF60708.1"/>
    </source>
</evidence>